<evidence type="ECO:0000313" key="3">
    <source>
        <dbReference type="Proteomes" id="UP000502498"/>
    </source>
</evidence>
<organism evidence="2 3">
    <name type="scientific">Microbacterium hominis</name>
    <dbReference type="NCBI Taxonomy" id="162426"/>
    <lineage>
        <taxon>Bacteria</taxon>
        <taxon>Bacillati</taxon>
        <taxon>Actinomycetota</taxon>
        <taxon>Actinomycetes</taxon>
        <taxon>Micrococcales</taxon>
        <taxon>Microbacteriaceae</taxon>
        <taxon>Microbacterium</taxon>
    </lineage>
</organism>
<sequence>MTDRELPLEGGNAAAEVVRVGDTVRKPWTSASRQVADFVDVLAGRGVDVPRTLGRDGSGRQIIEFVPGRLAEELLPLRDSDLRRVGHLIRTIHDAAEGGGSPSDRWDVLIPARDADLICHNDLAPWNLIVGDRWVFIDWDGAGPSTRLWDLAYAAQAFTLNDVTESPTIAADRLAALVDGYGADRALREALPRTMAERTEAMHDLLRSAHLTGRQPWATMYLDGHGAHWRAATEYVAQYERVWESALRIA</sequence>
<dbReference type="Pfam" id="PF01636">
    <property type="entry name" value="APH"/>
    <property type="match status" value="1"/>
</dbReference>
<dbReference type="SUPFAM" id="SSF56112">
    <property type="entry name" value="Protein kinase-like (PK-like)"/>
    <property type="match status" value="1"/>
</dbReference>
<dbReference type="AlphaFoldDB" id="A0A7D4TPA7"/>
<protein>
    <submittedName>
        <fullName evidence="2">Phosphotransferase</fullName>
    </submittedName>
</protein>
<dbReference type="RefSeq" id="WP_172988424.1">
    <property type="nucleotide sequence ID" value="NZ_CP054038.1"/>
</dbReference>
<accession>A0A7D4TPA7</accession>
<dbReference type="InterPro" id="IPR002575">
    <property type="entry name" value="Aminoglycoside_PTrfase"/>
</dbReference>
<reference evidence="2 3" key="1">
    <citation type="submission" date="2020-05" db="EMBL/GenBank/DDBJ databases">
        <title>Strain PA2F3 complete genome.</title>
        <authorList>
            <person name="Kim Y.-S."/>
            <person name="Kim S.-J."/>
            <person name="Jung H.-k."/>
            <person name="Kim S.-E."/>
            <person name="Kim K.-H."/>
        </authorList>
    </citation>
    <scope>NUCLEOTIDE SEQUENCE [LARGE SCALE GENOMIC DNA]</scope>
    <source>
        <strain evidence="2 3">PA2F3</strain>
    </source>
</reference>
<evidence type="ECO:0000259" key="1">
    <source>
        <dbReference type="Pfam" id="PF01636"/>
    </source>
</evidence>
<dbReference type="InterPro" id="IPR011009">
    <property type="entry name" value="Kinase-like_dom_sf"/>
</dbReference>
<gene>
    <name evidence="2" type="ORF">HQM25_00505</name>
</gene>
<evidence type="ECO:0000313" key="2">
    <source>
        <dbReference type="EMBL" id="QKJ18044.1"/>
    </source>
</evidence>
<feature type="domain" description="Aminoglycoside phosphotransferase" evidence="1">
    <location>
        <begin position="106"/>
        <end position="185"/>
    </location>
</feature>
<dbReference type="GO" id="GO:0016740">
    <property type="term" value="F:transferase activity"/>
    <property type="evidence" value="ECO:0007669"/>
    <property type="project" value="UniProtKB-KW"/>
</dbReference>
<dbReference type="Gene3D" id="3.90.1200.10">
    <property type="match status" value="1"/>
</dbReference>
<proteinExistence type="predicted"/>
<name>A0A7D4TPA7_9MICO</name>
<dbReference type="Proteomes" id="UP000502498">
    <property type="component" value="Chromosome"/>
</dbReference>
<dbReference type="EMBL" id="CP054038">
    <property type="protein sequence ID" value="QKJ18044.1"/>
    <property type="molecule type" value="Genomic_DNA"/>
</dbReference>
<keyword evidence="2" id="KW-0808">Transferase</keyword>